<feature type="non-terminal residue" evidence="1">
    <location>
        <position position="124"/>
    </location>
</feature>
<name>A0A1E1WJH5_PECGO</name>
<feature type="non-terminal residue" evidence="1">
    <location>
        <position position="1"/>
    </location>
</feature>
<dbReference type="EMBL" id="GDQN01004008">
    <property type="protein sequence ID" value="JAT87046.1"/>
    <property type="molecule type" value="Transcribed_RNA"/>
</dbReference>
<evidence type="ECO:0000313" key="1">
    <source>
        <dbReference type="EMBL" id="JAT87046.1"/>
    </source>
</evidence>
<reference evidence="1" key="1">
    <citation type="submission" date="2015-09" db="EMBL/GenBank/DDBJ databases">
        <title>De novo assembly of Pectinophora gossypiella (Pink Bollworm) gut transcriptome.</title>
        <authorList>
            <person name="Tassone E.E."/>
        </authorList>
    </citation>
    <scope>NUCLEOTIDE SEQUENCE</scope>
</reference>
<accession>A0A1E1WJH5</accession>
<sequence>QGPAWLSKAGVEWPIHQNDMLQNQNLISNETLTETHCNVSTTLPIPTDEFMTTLFQRWSSLKKLNRCFALVQELNDSLNKLIKNAQMQSFTTEYNLLSKNKQLPKSSNLLCLHPIMDNGLIRVG</sequence>
<dbReference type="AlphaFoldDB" id="A0A1E1WJH5"/>
<organism evidence="1">
    <name type="scientific">Pectinophora gossypiella</name>
    <name type="common">Cotton pink bollworm</name>
    <name type="synonym">Depressaria gossypiella</name>
    <dbReference type="NCBI Taxonomy" id="13191"/>
    <lineage>
        <taxon>Eukaryota</taxon>
        <taxon>Metazoa</taxon>
        <taxon>Ecdysozoa</taxon>
        <taxon>Arthropoda</taxon>
        <taxon>Hexapoda</taxon>
        <taxon>Insecta</taxon>
        <taxon>Pterygota</taxon>
        <taxon>Neoptera</taxon>
        <taxon>Endopterygota</taxon>
        <taxon>Lepidoptera</taxon>
        <taxon>Glossata</taxon>
        <taxon>Ditrysia</taxon>
        <taxon>Gelechioidea</taxon>
        <taxon>Gelechiidae</taxon>
        <taxon>Apatetrinae</taxon>
        <taxon>Pectinophora</taxon>
    </lineage>
</organism>
<proteinExistence type="predicted"/>
<gene>
    <name evidence="1" type="ORF">g.2878</name>
</gene>
<protein>
    <submittedName>
        <fullName evidence="1">Uncharacterized protein</fullName>
    </submittedName>
</protein>